<feature type="domain" description="HTH cro/C1-type" evidence="1">
    <location>
        <begin position="107"/>
        <end position="128"/>
    </location>
</feature>
<accession>A0ABY4BSY0</accession>
<organism evidence="2 3">
    <name type="scientific">Chryseobacterium suipulveris</name>
    <dbReference type="NCBI Taxonomy" id="2929800"/>
    <lineage>
        <taxon>Bacteria</taxon>
        <taxon>Pseudomonadati</taxon>
        <taxon>Bacteroidota</taxon>
        <taxon>Flavobacteriia</taxon>
        <taxon>Flavobacteriales</taxon>
        <taxon>Weeksellaceae</taxon>
        <taxon>Chryseobacterium group</taxon>
        <taxon>Chryseobacterium</taxon>
    </lineage>
</organism>
<keyword evidence="3" id="KW-1185">Reference proteome</keyword>
<dbReference type="EMBL" id="CP094532">
    <property type="protein sequence ID" value="UOE40826.1"/>
    <property type="molecule type" value="Genomic_DNA"/>
</dbReference>
<dbReference type="Proteomes" id="UP000831460">
    <property type="component" value="Chromosome"/>
</dbReference>
<evidence type="ECO:0000313" key="2">
    <source>
        <dbReference type="EMBL" id="UOE40826.1"/>
    </source>
</evidence>
<proteinExistence type="predicted"/>
<name>A0ABY4BSY0_9FLAO</name>
<evidence type="ECO:0000313" key="3">
    <source>
        <dbReference type="Proteomes" id="UP000831460"/>
    </source>
</evidence>
<protein>
    <recommendedName>
        <fullName evidence="1">HTH cro/C1-type domain-containing protein</fullName>
    </recommendedName>
</protein>
<reference evidence="2 3" key="1">
    <citation type="submission" date="2022-03" db="EMBL/GenBank/DDBJ databases">
        <title>Chryseobacterium sp. isolated from particulate matters in swine house.</title>
        <authorList>
            <person name="Won M."/>
            <person name="Kim S.-J."/>
            <person name="Kwon S.-W."/>
        </authorList>
    </citation>
    <scope>NUCLEOTIDE SEQUENCE [LARGE SCALE GENOMIC DNA]</scope>
    <source>
        <strain evidence="2 3">SC2-2</strain>
    </source>
</reference>
<dbReference type="RefSeq" id="WP_243548830.1">
    <property type="nucleotide sequence ID" value="NZ_CP094532.1"/>
</dbReference>
<gene>
    <name evidence="2" type="ORF">MTP09_13100</name>
</gene>
<evidence type="ECO:0000259" key="1">
    <source>
        <dbReference type="PROSITE" id="PS50943"/>
    </source>
</evidence>
<dbReference type="PROSITE" id="PS50943">
    <property type="entry name" value="HTH_CROC1"/>
    <property type="match status" value="1"/>
</dbReference>
<dbReference type="InterPro" id="IPR001387">
    <property type="entry name" value="Cro/C1-type_HTH"/>
</dbReference>
<sequence length="135" mass="15377">MKKEDIPQDDSTLQSANMTEVMYVTDEYDNYTTARSTGWEAKNLALDESMTLINERIEEARKKVEAGTASPIAYFMEKNKMDLGVLSAYVGIWSFFVKRHLKPGGFKKLSEKTLKKYAAAFDITVDELKNFDGKQ</sequence>